<sequence length="87" mass="10059">MPEINTVFEFLKEMIVEIKDLDPADIQVPMTIDELALDSLDYVEMQVNIKRKFGVALSPMLFERRIKTLAQLCEYIVNAEPTREAVQ</sequence>
<dbReference type="InterPro" id="IPR009081">
    <property type="entry name" value="PP-bd_ACP"/>
</dbReference>
<dbReference type="RefSeq" id="WP_408332793.1">
    <property type="nucleotide sequence ID" value="NZ_JAQQFH010000032.1"/>
</dbReference>
<dbReference type="PROSITE" id="PS50075">
    <property type="entry name" value="CARRIER"/>
    <property type="match status" value="1"/>
</dbReference>
<name>A0ABW8ZPC2_9BURK</name>
<evidence type="ECO:0000313" key="2">
    <source>
        <dbReference type="EMBL" id="MFL9884406.1"/>
    </source>
</evidence>
<protein>
    <submittedName>
        <fullName evidence="2">Acyl carrier protein</fullName>
    </submittedName>
</protein>
<reference evidence="2 3" key="1">
    <citation type="journal article" date="2024" name="Chem. Sci.">
        <title>Discovery of megapolipeptins by genome mining of a Burkholderiales bacteria collection.</title>
        <authorList>
            <person name="Paulo B.S."/>
            <person name="Recchia M.J.J."/>
            <person name="Lee S."/>
            <person name="Fergusson C.H."/>
            <person name="Romanowski S.B."/>
            <person name="Hernandez A."/>
            <person name="Krull N."/>
            <person name="Liu D.Y."/>
            <person name="Cavanagh H."/>
            <person name="Bos A."/>
            <person name="Gray C.A."/>
            <person name="Murphy B.T."/>
            <person name="Linington R.G."/>
            <person name="Eustaquio A.S."/>
        </authorList>
    </citation>
    <scope>NUCLEOTIDE SEQUENCE [LARGE SCALE GENOMIC DNA]</scope>
    <source>
        <strain evidence="2 3">RL16-012-BIC-B</strain>
    </source>
</reference>
<evidence type="ECO:0000259" key="1">
    <source>
        <dbReference type="PROSITE" id="PS50075"/>
    </source>
</evidence>
<dbReference type="EMBL" id="JAQQFN010000010">
    <property type="protein sequence ID" value="MFL9884406.1"/>
    <property type="molecule type" value="Genomic_DNA"/>
</dbReference>
<dbReference type="Pfam" id="PF00550">
    <property type="entry name" value="PP-binding"/>
    <property type="match status" value="1"/>
</dbReference>
<keyword evidence="3" id="KW-1185">Reference proteome</keyword>
<dbReference type="Gene3D" id="1.10.1200.10">
    <property type="entry name" value="ACP-like"/>
    <property type="match status" value="1"/>
</dbReference>
<organism evidence="2 3">
    <name type="scientific">Paraburkholderia agricolaris</name>
    <dbReference type="NCBI Taxonomy" id="2152888"/>
    <lineage>
        <taxon>Bacteria</taxon>
        <taxon>Pseudomonadati</taxon>
        <taxon>Pseudomonadota</taxon>
        <taxon>Betaproteobacteria</taxon>
        <taxon>Burkholderiales</taxon>
        <taxon>Burkholderiaceae</taxon>
        <taxon>Paraburkholderia</taxon>
    </lineage>
</organism>
<gene>
    <name evidence="2" type="ORF">PQR66_15295</name>
</gene>
<accession>A0ABW8ZPC2</accession>
<proteinExistence type="predicted"/>
<feature type="domain" description="Carrier" evidence="1">
    <location>
        <begin position="5"/>
        <end position="80"/>
    </location>
</feature>
<comment type="caution">
    <text evidence="2">The sequence shown here is derived from an EMBL/GenBank/DDBJ whole genome shotgun (WGS) entry which is preliminary data.</text>
</comment>
<dbReference type="SUPFAM" id="SSF47336">
    <property type="entry name" value="ACP-like"/>
    <property type="match status" value="1"/>
</dbReference>
<dbReference type="Proteomes" id="UP001629249">
    <property type="component" value="Unassembled WGS sequence"/>
</dbReference>
<evidence type="ECO:0000313" key="3">
    <source>
        <dbReference type="Proteomes" id="UP001629249"/>
    </source>
</evidence>
<dbReference type="InterPro" id="IPR036736">
    <property type="entry name" value="ACP-like_sf"/>
</dbReference>